<reference evidence="1" key="1">
    <citation type="journal article" date="2020" name="mSystems">
        <title>Genome- and Community-Level Interaction Insights into Carbon Utilization and Element Cycling Functions of Hydrothermarchaeota in Hydrothermal Sediment.</title>
        <authorList>
            <person name="Zhou Z."/>
            <person name="Liu Y."/>
            <person name="Xu W."/>
            <person name="Pan J."/>
            <person name="Luo Z.H."/>
            <person name="Li M."/>
        </authorList>
    </citation>
    <scope>NUCLEOTIDE SEQUENCE [LARGE SCALE GENOMIC DNA]</scope>
    <source>
        <strain evidence="1">HyVt-489</strain>
    </source>
</reference>
<dbReference type="CDD" id="cd08054">
    <property type="entry name" value="gp6"/>
    <property type="match status" value="1"/>
</dbReference>
<protein>
    <recommendedName>
        <fullName evidence="2">Phage gp6-like head-tail connector protein</fullName>
    </recommendedName>
</protein>
<dbReference type="InterPro" id="IPR011738">
    <property type="entry name" value="Phage_CHP"/>
</dbReference>
<dbReference type="Proteomes" id="UP000886042">
    <property type="component" value="Unassembled WGS sequence"/>
</dbReference>
<evidence type="ECO:0000313" key="1">
    <source>
        <dbReference type="EMBL" id="HFB54376.1"/>
    </source>
</evidence>
<proteinExistence type="predicted"/>
<dbReference type="Gene3D" id="1.10.3230.30">
    <property type="entry name" value="Phage gp6-like head-tail connector protein"/>
    <property type="match status" value="1"/>
</dbReference>
<gene>
    <name evidence="1" type="ORF">ENJ46_00510</name>
</gene>
<dbReference type="InterPro" id="IPR021146">
    <property type="entry name" value="Phage_gp6-like_head-tail"/>
</dbReference>
<sequence length="187" mass="20810">MALIDLSPPAVEPVDLAYAKTFLRVDTPDEDTLITDMISTARAQVENIIGRTLIKRGFLYRGDTPSSTCVSLPRPPLISVTRLSLISEQGMITDILPENYIVNTRNEPGEIQLVAGTHWSDHQTQNIGIEIEFFAGYGETATDIPLPIKQAILLLLAQNFEHRDAVDKPTLPLMVDALLMPYREVRL</sequence>
<evidence type="ECO:0008006" key="2">
    <source>
        <dbReference type="Google" id="ProtNLM"/>
    </source>
</evidence>
<dbReference type="NCBIfam" id="TIGR01560">
    <property type="entry name" value="put_DNA_pack"/>
    <property type="match status" value="1"/>
</dbReference>
<organism evidence="1">
    <name type="scientific">Hellea balneolensis</name>
    <dbReference type="NCBI Taxonomy" id="287478"/>
    <lineage>
        <taxon>Bacteria</taxon>
        <taxon>Pseudomonadati</taxon>
        <taxon>Pseudomonadota</taxon>
        <taxon>Alphaproteobacteria</taxon>
        <taxon>Maricaulales</taxon>
        <taxon>Robiginitomaculaceae</taxon>
        <taxon>Hellea</taxon>
    </lineage>
</organism>
<accession>A0A7C3GBD3</accession>
<dbReference type="Pfam" id="PF05135">
    <property type="entry name" value="Phage_connect_1"/>
    <property type="match status" value="1"/>
</dbReference>
<comment type="caution">
    <text evidence="1">The sequence shown here is derived from an EMBL/GenBank/DDBJ whole genome shotgun (WGS) entry which is preliminary data.</text>
</comment>
<dbReference type="NCBIfam" id="TIGR02215">
    <property type="entry name" value="phage_chp_gp8"/>
    <property type="match status" value="1"/>
</dbReference>
<dbReference type="EMBL" id="DRMN01000035">
    <property type="protein sequence ID" value="HFB54376.1"/>
    <property type="molecule type" value="Genomic_DNA"/>
</dbReference>
<dbReference type="InterPro" id="IPR006450">
    <property type="entry name" value="Phage_HK97_gp6-like"/>
</dbReference>
<dbReference type="AlphaFoldDB" id="A0A7C3GBD3"/>
<name>A0A7C3GBD3_9PROT</name>